<dbReference type="InterPro" id="IPR008906">
    <property type="entry name" value="HATC_C_dom"/>
</dbReference>
<dbReference type="PANTHER" id="PTHR23272:SF161">
    <property type="entry name" value="ZINC FINGER BED DOMAIN-CONTAINING PROTEIN RICESLEEPER 1-LIKE"/>
    <property type="match status" value="1"/>
</dbReference>
<dbReference type="Proteomes" id="UP000075243">
    <property type="component" value="Unassembled WGS sequence"/>
</dbReference>
<evidence type="ECO:0000313" key="4">
    <source>
        <dbReference type="Proteomes" id="UP000075243"/>
    </source>
</evidence>
<dbReference type="GO" id="GO:0003677">
    <property type="term" value="F:DNA binding"/>
    <property type="evidence" value="ECO:0007669"/>
    <property type="project" value="InterPro"/>
</dbReference>
<sequence>MMILDAISYLKVRIKDWNVHPLKGEYLHVRCCAHILNLVVNNGLKDLHVSINKIRNVVRFVRVSPVEWNLRIWDHARVFVRFLNFLYYVTNKVLGFLYVTSILHEFNTLKTLTNSLDPLLGSMTGKMKSNHDKYWRNIKTINMVAFIVSMWDLDFFQYKLQFVEWSFEEVYDKEDAEFLSGRVKETFNKMFNRYGFFHENSETQSTQTLRKMKTYNTTIVDTSFTKEFKKDINKGKAVNKNEVNLYLMDTLEKTTKTFDILNWWKVNSSKYHTLGQIAKDVLVICALTIASKYEI</sequence>
<dbReference type="GO" id="GO:0046983">
    <property type="term" value="F:protein dimerization activity"/>
    <property type="evidence" value="ECO:0007669"/>
    <property type="project" value="InterPro"/>
</dbReference>
<proteinExistence type="predicted"/>
<accession>A0A151R2X9</accession>
<feature type="domain" description="hAT-like transposase RNase-H fold" evidence="2">
    <location>
        <begin position="98"/>
        <end position="194"/>
    </location>
</feature>
<evidence type="ECO:0000259" key="1">
    <source>
        <dbReference type="Pfam" id="PF05699"/>
    </source>
</evidence>
<dbReference type="Pfam" id="PF14372">
    <property type="entry name" value="hAT-like_RNase-H"/>
    <property type="match status" value="1"/>
</dbReference>
<dbReference type="AlphaFoldDB" id="A0A151R2X9"/>
<dbReference type="SUPFAM" id="SSF53098">
    <property type="entry name" value="Ribonuclease H-like"/>
    <property type="match status" value="1"/>
</dbReference>
<dbReference type="Pfam" id="PF05699">
    <property type="entry name" value="Dimer_Tnp_hAT"/>
    <property type="match status" value="1"/>
</dbReference>
<keyword evidence="4" id="KW-1185">Reference proteome</keyword>
<evidence type="ECO:0000313" key="3">
    <source>
        <dbReference type="EMBL" id="KYP36927.1"/>
    </source>
</evidence>
<dbReference type="OMA" id="WRNIKTI"/>
<dbReference type="InterPro" id="IPR012337">
    <property type="entry name" value="RNaseH-like_sf"/>
</dbReference>
<organism evidence="3 4">
    <name type="scientific">Cajanus cajan</name>
    <name type="common">Pigeon pea</name>
    <name type="synonym">Cajanus indicus</name>
    <dbReference type="NCBI Taxonomy" id="3821"/>
    <lineage>
        <taxon>Eukaryota</taxon>
        <taxon>Viridiplantae</taxon>
        <taxon>Streptophyta</taxon>
        <taxon>Embryophyta</taxon>
        <taxon>Tracheophyta</taxon>
        <taxon>Spermatophyta</taxon>
        <taxon>Magnoliopsida</taxon>
        <taxon>eudicotyledons</taxon>
        <taxon>Gunneridae</taxon>
        <taxon>Pentapetalae</taxon>
        <taxon>rosids</taxon>
        <taxon>fabids</taxon>
        <taxon>Fabales</taxon>
        <taxon>Fabaceae</taxon>
        <taxon>Papilionoideae</taxon>
        <taxon>50 kb inversion clade</taxon>
        <taxon>NPAAA clade</taxon>
        <taxon>indigoferoid/millettioid clade</taxon>
        <taxon>Phaseoleae</taxon>
        <taxon>Cajanus</taxon>
    </lineage>
</organism>
<gene>
    <name evidence="3" type="ORF">KK1_041916</name>
</gene>
<dbReference type="InterPro" id="IPR025525">
    <property type="entry name" value="hAT-like_transposase_RNase-H"/>
</dbReference>
<protein>
    <submittedName>
        <fullName evidence="3">AC9 transposase</fullName>
    </submittedName>
</protein>
<name>A0A151R2X9_CAJCA</name>
<feature type="domain" description="HAT C-terminal dimerisation" evidence="1">
    <location>
        <begin position="242"/>
        <end position="291"/>
    </location>
</feature>
<dbReference type="Gramene" id="C.cajan_38337.t">
    <property type="protein sequence ID" value="C.cajan_38337.t"/>
    <property type="gene ID" value="C.cajan_38337"/>
</dbReference>
<dbReference type="STRING" id="3821.A0A151R2X9"/>
<evidence type="ECO:0000259" key="2">
    <source>
        <dbReference type="Pfam" id="PF14372"/>
    </source>
</evidence>
<dbReference type="PANTHER" id="PTHR23272">
    <property type="entry name" value="BED FINGER-RELATED"/>
    <property type="match status" value="1"/>
</dbReference>
<reference evidence="3" key="1">
    <citation type="journal article" date="2012" name="Nat. Biotechnol.">
        <title>Draft genome sequence of pigeonpea (Cajanus cajan), an orphan legume crop of resource-poor farmers.</title>
        <authorList>
            <person name="Varshney R.K."/>
            <person name="Chen W."/>
            <person name="Li Y."/>
            <person name="Bharti A.K."/>
            <person name="Saxena R.K."/>
            <person name="Schlueter J.A."/>
            <person name="Donoghue M.T."/>
            <person name="Azam S."/>
            <person name="Fan G."/>
            <person name="Whaley A.M."/>
            <person name="Farmer A.D."/>
            <person name="Sheridan J."/>
            <person name="Iwata A."/>
            <person name="Tuteja R."/>
            <person name="Penmetsa R.V."/>
            <person name="Wu W."/>
            <person name="Upadhyaya H.D."/>
            <person name="Yang S.P."/>
            <person name="Shah T."/>
            <person name="Saxena K.B."/>
            <person name="Michael T."/>
            <person name="McCombie W.R."/>
            <person name="Yang B."/>
            <person name="Zhang G."/>
            <person name="Yang H."/>
            <person name="Wang J."/>
            <person name="Spillane C."/>
            <person name="Cook D.R."/>
            <person name="May G.D."/>
            <person name="Xu X."/>
            <person name="Jackson S.A."/>
        </authorList>
    </citation>
    <scope>NUCLEOTIDE SEQUENCE [LARGE SCALE GENOMIC DNA]</scope>
</reference>
<dbReference type="EMBL" id="KQ484157">
    <property type="protein sequence ID" value="KYP36927.1"/>
    <property type="molecule type" value="Genomic_DNA"/>
</dbReference>